<keyword evidence="2" id="KW-1185">Reference proteome</keyword>
<accession>K0RTN3</accession>
<name>K0RTN3_THAOC</name>
<evidence type="ECO:0000313" key="1">
    <source>
        <dbReference type="EMBL" id="EJK56400.1"/>
    </source>
</evidence>
<proteinExistence type="predicted"/>
<reference evidence="1 2" key="1">
    <citation type="journal article" date="2012" name="Genome Biol.">
        <title>Genome and low-iron response of an oceanic diatom adapted to chronic iron limitation.</title>
        <authorList>
            <person name="Lommer M."/>
            <person name="Specht M."/>
            <person name="Roy A.S."/>
            <person name="Kraemer L."/>
            <person name="Andreson R."/>
            <person name="Gutowska M.A."/>
            <person name="Wolf J."/>
            <person name="Bergner S.V."/>
            <person name="Schilhabel M.B."/>
            <person name="Klostermeier U.C."/>
            <person name="Beiko R.G."/>
            <person name="Rosenstiel P."/>
            <person name="Hippler M."/>
            <person name="Laroche J."/>
        </authorList>
    </citation>
    <scope>NUCLEOTIDE SEQUENCE [LARGE SCALE GENOMIC DNA]</scope>
    <source>
        <strain evidence="1 2">CCMP1005</strain>
    </source>
</reference>
<dbReference type="AlphaFoldDB" id="K0RTN3"/>
<gene>
    <name evidence="1" type="ORF">THAOC_23715</name>
</gene>
<sequence>MRFFATPEENQSISFSRVPDALIEGHSKTPADLENTWSDTDIPRILKNQANICKTKGMSVSYPADSAQTLHRQRKTCMTRIELVDMNNALTQNRRLHMRMVLAEQHRQRQAGKVDAEELGKVSAKYSARNIEIANSSWWLERFKYR</sequence>
<dbReference type="EMBL" id="AGNL01031516">
    <property type="protein sequence ID" value="EJK56400.1"/>
    <property type="molecule type" value="Genomic_DNA"/>
</dbReference>
<dbReference type="Proteomes" id="UP000266841">
    <property type="component" value="Unassembled WGS sequence"/>
</dbReference>
<protein>
    <submittedName>
        <fullName evidence="1">Uncharacterized protein</fullName>
    </submittedName>
</protein>
<organism evidence="1 2">
    <name type="scientific">Thalassiosira oceanica</name>
    <name type="common">Marine diatom</name>
    <dbReference type="NCBI Taxonomy" id="159749"/>
    <lineage>
        <taxon>Eukaryota</taxon>
        <taxon>Sar</taxon>
        <taxon>Stramenopiles</taxon>
        <taxon>Ochrophyta</taxon>
        <taxon>Bacillariophyta</taxon>
        <taxon>Coscinodiscophyceae</taxon>
        <taxon>Thalassiosirophycidae</taxon>
        <taxon>Thalassiosirales</taxon>
        <taxon>Thalassiosiraceae</taxon>
        <taxon>Thalassiosira</taxon>
    </lineage>
</organism>
<comment type="caution">
    <text evidence="1">The sequence shown here is derived from an EMBL/GenBank/DDBJ whole genome shotgun (WGS) entry which is preliminary data.</text>
</comment>
<evidence type="ECO:0000313" key="2">
    <source>
        <dbReference type="Proteomes" id="UP000266841"/>
    </source>
</evidence>